<dbReference type="Proteomes" id="UP000886885">
    <property type="component" value="Chromosome 9A"/>
</dbReference>
<dbReference type="AlphaFoldDB" id="A0A8X8CQY2"/>
<keyword evidence="2" id="KW-1185">Reference proteome</keyword>
<proteinExistence type="predicted"/>
<organism evidence="1 2">
    <name type="scientific">Populus tomentosa</name>
    <name type="common">Chinese white poplar</name>
    <dbReference type="NCBI Taxonomy" id="118781"/>
    <lineage>
        <taxon>Eukaryota</taxon>
        <taxon>Viridiplantae</taxon>
        <taxon>Streptophyta</taxon>
        <taxon>Embryophyta</taxon>
        <taxon>Tracheophyta</taxon>
        <taxon>Spermatophyta</taxon>
        <taxon>Magnoliopsida</taxon>
        <taxon>eudicotyledons</taxon>
        <taxon>Gunneridae</taxon>
        <taxon>Pentapetalae</taxon>
        <taxon>rosids</taxon>
        <taxon>fabids</taxon>
        <taxon>Malpighiales</taxon>
        <taxon>Salicaceae</taxon>
        <taxon>Saliceae</taxon>
        <taxon>Populus</taxon>
    </lineage>
</organism>
<accession>A0A8X8CQY2</accession>
<reference evidence="1" key="1">
    <citation type="journal article" date="2020" name="bioRxiv">
        <title>Hybrid origin of Populus tomentosa Carr. identified through genome sequencing and phylogenomic analysis.</title>
        <authorList>
            <person name="An X."/>
            <person name="Gao K."/>
            <person name="Chen Z."/>
            <person name="Li J."/>
            <person name="Yang X."/>
            <person name="Yang X."/>
            <person name="Zhou J."/>
            <person name="Guo T."/>
            <person name="Zhao T."/>
            <person name="Huang S."/>
            <person name="Miao D."/>
            <person name="Khan W.U."/>
            <person name="Rao P."/>
            <person name="Ye M."/>
            <person name="Lei B."/>
            <person name="Liao W."/>
            <person name="Wang J."/>
            <person name="Ji L."/>
            <person name="Li Y."/>
            <person name="Guo B."/>
            <person name="Mustafa N.S."/>
            <person name="Li S."/>
            <person name="Yun Q."/>
            <person name="Keller S.R."/>
            <person name="Mao J."/>
            <person name="Zhang R."/>
            <person name="Strauss S.H."/>
        </authorList>
    </citation>
    <scope>NUCLEOTIDE SEQUENCE</scope>
    <source>
        <strain evidence="1">GM15</strain>
        <tissue evidence="1">Leaf</tissue>
    </source>
</reference>
<evidence type="ECO:0000313" key="2">
    <source>
        <dbReference type="Proteomes" id="UP000886885"/>
    </source>
</evidence>
<evidence type="ECO:0000313" key="1">
    <source>
        <dbReference type="EMBL" id="KAG6762469.1"/>
    </source>
</evidence>
<gene>
    <name evidence="1" type="ORF">POTOM_032969</name>
</gene>
<name>A0A8X8CQY2_POPTO</name>
<dbReference type="EMBL" id="JAAWWB010000017">
    <property type="protein sequence ID" value="KAG6762469.1"/>
    <property type="molecule type" value="Genomic_DNA"/>
</dbReference>
<comment type="caution">
    <text evidence="1">The sequence shown here is derived from an EMBL/GenBank/DDBJ whole genome shotgun (WGS) entry which is preliminary data.</text>
</comment>
<protein>
    <submittedName>
        <fullName evidence="1">Uncharacterized protein</fullName>
    </submittedName>
</protein>
<sequence length="121" mass="13250">MATGIAFTEVVGALDVPIDIGRSAMERPSSLSEDEFFGRMRNLQLMDSNGIMVLMLLCYVERSLVHRGSQLLLPLMSSGVYSVIRQGPFSSGGPDNVYDILRQRSMPVVLFVKANDIAGLL</sequence>